<dbReference type="CDD" id="cd03190">
    <property type="entry name" value="GST_C_Omega_like"/>
    <property type="match status" value="1"/>
</dbReference>
<dbReference type="Gene3D" id="3.40.30.10">
    <property type="entry name" value="Glutaredoxin"/>
    <property type="match status" value="1"/>
</dbReference>
<dbReference type="AlphaFoldDB" id="A0A6G7VPD0"/>
<dbReference type="InterPro" id="IPR036282">
    <property type="entry name" value="Glutathione-S-Trfase_C_sf"/>
</dbReference>
<dbReference type="SFLD" id="SFLDG01206">
    <property type="entry name" value="Xi.1"/>
    <property type="match status" value="1"/>
</dbReference>
<proteinExistence type="predicted"/>
<sequence>MGKLVEGKWISEDLLDHTDDGSFDRKPTSFHNWITPDGTAGPSGQTGFAAQSGRYHLYVSYACPWAHRALIFRVLKGLTDHIGISVVHPYMLDDGWTFDETFPGATGDTLFGKSFLREIYTKADPDVSGRVTVPVLWDKQTGTIVNNESSEIIRIFNDAFDGLTGNTLDFWPQDLREEMEPVNARIYETLNNGVYRAGFAKSQSAYDEAVGALNDTMNWLEDRLTTRRYLMGARITEADWRLAVTLFRFDLVYHGHFKCNRAKLIEYPHLWDYTRELYQWPGVADTVHFDHIARHYYYSHANINPHRIVPVGPNTDWTRPHGRGPEGQNG</sequence>
<feature type="site" description="Lowers pKa of active site Cys" evidence="3">
    <location>
        <position position="253"/>
    </location>
</feature>
<feature type="binding site" evidence="2">
    <location>
        <begin position="148"/>
        <end position="149"/>
    </location>
    <ligand>
        <name>glutathione</name>
        <dbReference type="ChEBI" id="CHEBI:57925"/>
    </ligand>
</feature>
<evidence type="ECO:0000256" key="2">
    <source>
        <dbReference type="PIRSR" id="PIRSR015753-2"/>
    </source>
</evidence>
<evidence type="ECO:0000256" key="3">
    <source>
        <dbReference type="PIRSR" id="PIRSR015753-3"/>
    </source>
</evidence>
<dbReference type="PANTHER" id="PTHR32419:SF6">
    <property type="entry name" value="GLUTATHIONE S-TRANSFERASE OMEGA-LIKE 1-RELATED"/>
    <property type="match status" value="1"/>
</dbReference>
<reference evidence="5 6" key="1">
    <citation type="submission" date="2020-03" db="EMBL/GenBank/DDBJ databases">
        <title>Complete genome sequence of Monaibacterium sp. ALG8 with diverse plasmids.</title>
        <authorList>
            <person name="Sun C."/>
        </authorList>
    </citation>
    <scope>NUCLEOTIDE SEQUENCE [LARGE SCALE GENOMIC DNA]</scope>
    <source>
        <strain evidence="5 6">ALG8</strain>
    </source>
</reference>
<dbReference type="Pfam" id="PF13410">
    <property type="entry name" value="GST_C_2"/>
    <property type="match status" value="1"/>
</dbReference>
<keyword evidence="5" id="KW-0808">Transferase</keyword>
<evidence type="ECO:0000313" key="5">
    <source>
        <dbReference type="EMBL" id="QIK41780.1"/>
    </source>
</evidence>
<feature type="site" description="Lowers pKa of active site Cys" evidence="3">
    <location>
        <position position="296"/>
    </location>
</feature>
<feature type="active site" description="Nucleophile" evidence="1">
    <location>
        <position position="63"/>
    </location>
</feature>
<dbReference type="PANTHER" id="PTHR32419">
    <property type="entry name" value="GLUTATHIONYL-HYDROQUINONE REDUCTASE"/>
    <property type="match status" value="1"/>
</dbReference>
<dbReference type="PIRSF" id="PIRSF015753">
    <property type="entry name" value="GST"/>
    <property type="match status" value="1"/>
</dbReference>
<dbReference type="InterPro" id="IPR004045">
    <property type="entry name" value="Glutathione_S-Trfase_N"/>
</dbReference>
<accession>A0A6G7VPD0</accession>
<dbReference type="InterPro" id="IPR036249">
    <property type="entry name" value="Thioredoxin-like_sf"/>
</dbReference>
<protein>
    <submittedName>
        <fullName evidence="5">Glutathione S-transferase family protein</fullName>
    </submittedName>
</protein>
<dbReference type="Proteomes" id="UP000500791">
    <property type="component" value="Chromosome"/>
</dbReference>
<dbReference type="InterPro" id="IPR016639">
    <property type="entry name" value="GST_Omega/GSH"/>
</dbReference>
<feature type="binding site" evidence="2">
    <location>
        <position position="96"/>
    </location>
    <ligand>
        <name>glutathione</name>
        <dbReference type="ChEBI" id="CHEBI:57925"/>
    </ligand>
</feature>
<dbReference type="EMBL" id="CP049811">
    <property type="protein sequence ID" value="QIK41780.1"/>
    <property type="molecule type" value="Genomic_DNA"/>
</dbReference>
<feature type="domain" description="GST N-terminal" evidence="4">
    <location>
        <begin position="62"/>
        <end position="158"/>
    </location>
</feature>
<dbReference type="FunFam" id="3.40.30.10:FF:000058">
    <property type="entry name" value="Glutathione S-transferase, omega"/>
    <property type="match status" value="1"/>
</dbReference>
<dbReference type="GO" id="GO:0004364">
    <property type="term" value="F:glutathione transferase activity"/>
    <property type="evidence" value="ECO:0007669"/>
    <property type="project" value="InterPro"/>
</dbReference>
<dbReference type="Gene3D" id="1.20.1050.10">
    <property type="match status" value="1"/>
</dbReference>
<dbReference type="RefSeq" id="WP_166193224.1">
    <property type="nucleotide sequence ID" value="NZ_CP049811.1"/>
</dbReference>
<dbReference type="SUPFAM" id="SSF52833">
    <property type="entry name" value="Thioredoxin-like"/>
    <property type="match status" value="1"/>
</dbReference>
<evidence type="ECO:0000259" key="4">
    <source>
        <dbReference type="Pfam" id="PF13409"/>
    </source>
</evidence>
<keyword evidence="6" id="KW-1185">Reference proteome</keyword>
<dbReference type="SFLD" id="SFLDG01148">
    <property type="entry name" value="Xi_(cytGST)"/>
    <property type="match status" value="1"/>
</dbReference>
<dbReference type="Pfam" id="PF13409">
    <property type="entry name" value="GST_N_2"/>
    <property type="match status" value="1"/>
</dbReference>
<dbReference type="SUPFAM" id="SSF47616">
    <property type="entry name" value="GST C-terminal domain-like"/>
    <property type="match status" value="1"/>
</dbReference>
<dbReference type="InterPro" id="IPR040079">
    <property type="entry name" value="Glutathione_S-Trfase"/>
</dbReference>
<name>A0A6G7VPD0_9RHOB</name>
<evidence type="ECO:0000256" key="1">
    <source>
        <dbReference type="PIRSR" id="PIRSR015753-1"/>
    </source>
</evidence>
<gene>
    <name evidence="5" type="ORF">G8E03_14065</name>
</gene>
<dbReference type="InterPro" id="IPR047047">
    <property type="entry name" value="GST_Omega-like_C"/>
</dbReference>
<feature type="active site" description="Proton donor/acceptor" evidence="1">
    <location>
        <position position="195"/>
    </location>
</feature>
<feature type="binding site" evidence="2">
    <location>
        <begin position="130"/>
        <end position="133"/>
    </location>
    <ligand>
        <name>glutathione</name>
        <dbReference type="ChEBI" id="CHEBI:57925"/>
    </ligand>
</feature>
<evidence type="ECO:0000313" key="6">
    <source>
        <dbReference type="Proteomes" id="UP000500791"/>
    </source>
</evidence>
<dbReference type="GO" id="GO:0005737">
    <property type="term" value="C:cytoplasm"/>
    <property type="evidence" value="ECO:0007669"/>
    <property type="project" value="TreeGrafter"/>
</dbReference>
<dbReference type="KEGG" id="mon:G8E03_14065"/>
<dbReference type="SFLD" id="SFLDS00019">
    <property type="entry name" value="Glutathione_Transferase_(cytos"/>
    <property type="match status" value="1"/>
</dbReference>
<organism evidence="5 6">
    <name type="scientific">Pontivivens nitratireducens</name>
    <dbReference type="NCBI Taxonomy" id="2758038"/>
    <lineage>
        <taxon>Bacteria</taxon>
        <taxon>Pseudomonadati</taxon>
        <taxon>Pseudomonadota</taxon>
        <taxon>Alphaproteobacteria</taxon>
        <taxon>Rhodobacterales</taxon>
        <taxon>Paracoccaceae</taxon>
        <taxon>Pontivivens</taxon>
    </lineage>
</organism>